<name>A0ABP7NW74_9ACTN</name>
<reference evidence="2" key="1">
    <citation type="journal article" date="2019" name="Int. J. Syst. Evol. Microbiol.">
        <title>The Global Catalogue of Microorganisms (GCM) 10K type strain sequencing project: providing services to taxonomists for standard genome sequencing and annotation.</title>
        <authorList>
            <consortium name="The Broad Institute Genomics Platform"/>
            <consortium name="The Broad Institute Genome Sequencing Center for Infectious Disease"/>
            <person name="Wu L."/>
            <person name="Ma J."/>
        </authorList>
    </citation>
    <scope>NUCLEOTIDE SEQUENCE [LARGE SCALE GENOMIC DNA]</scope>
    <source>
        <strain evidence="2">JCM 17027</strain>
    </source>
</reference>
<gene>
    <name evidence="1" type="ORF">GCM10022384_05960</name>
</gene>
<keyword evidence="2" id="KW-1185">Reference proteome</keyword>
<dbReference type="EMBL" id="BAABCQ010000007">
    <property type="protein sequence ID" value="GAA3955419.1"/>
    <property type="molecule type" value="Genomic_DNA"/>
</dbReference>
<organism evidence="1 2">
    <name type="scientific">Streptomyces marokkonensis</name>
    <dbReference type="NCBI Taxonomy" id="324855"/>
    <lineage>
        <taxon>Bacteria</taxon>
        <taxon>Bacillati</taxon>
        <taxon>Actinomycetota</taxon>
        <taxon>Actinomycetes</taxon>
        <taxon>Kitasatosporales</taxon>
        <taxon>Streptomycetaceae</taxon>
        <taxon>Streptomyces</taxon>
    </lineage>
</organism>
<comment type="caution">
    <text evidence="1">The sequence shown here is derived from an EMBL/GenBank/DDBJ whole genome shotgun (WGS) entry which is preliminary data.</text>
</comment>
<evidence type="ECO:0000313" key="1">
    <source>
        <dbReference type="EMBL" id="GAA3955419.1"/>
    </source>
</evidence>
<dbReference type="Proteomes" id="UP001500034">
    <property type="component" value="Unassembled WGS sequence"/>
</dbReference>
<proteinExistence type="predicted"/>
<protein>
    <submittedName>
        <fullName evidence="1">Uncharacterized protein</fullName>
    </submittedName>
</protein>
<sequence length="67" mass="7382">MRGVQWPADRTAQTGLERVTVSAVLVAVGVQRGLHRTGAAAAEVVREEALLQYARGEPDEMLRPRER</sequence>
<evidence type="ECO:0000313" key="2">
    <source>
        <dbReference type="Proteomes" id="UP001500034"/>
    </source>
</evidence>
<accession>A0ABP7NW74</accession>